<dbReference type="OrthoDB" id="4089664at2759"/>
<comment type="similarity">
    <text evidence="1">Belongs to the ATG10 family.</text>
</comment>
<evidence type="ECO:0000313" key="8">
    <source>
        <dbReference type="EMBL" id="GBE79320.1"/>
    </source>
</evidence>
<evidence type="ECO:0000256" key="7">
    <source>
        <dbReference type="ARBA" id="ARBA00029833"/>
    </source>
</evidence>
<dbReference type="GO" id="GO:0015031">
    <property type="term" value="P:protein transport"/>
    <property type="evidence" value="ECO:0007669"/>
    <property type="project" value="UniProtKB-KW"/>
</dbReference>
<keyword evidence="6" id="KW-0072">Autophagy</keyword>
<dbReference type="PANTHER" id="PTHR14957:SF1">
    <property type="entry name" value="UBIQUITIN-LIKE-CONJUGATING ENZYME ATG10"/>
    <property type="match status" value="1"/>
</dbReference>
<dbReference type="GeneID" id="38776237"/>
<dbReference type="PANTHER" id="PTHR14957">
    <property type="entry name" value="UBIQUITIN-LIKE-CONJUGATING ENZYME ATG10"/>
    <property type="match status" value="1"/>
</dbReference>
<dbReference type="GO" id="GO:0061651">
    <property type="term" value="F:Atg12 conjugating enzyme activity"/>
    <property type="evidence" value="ECO:0007669"/>
    <property type="project" value="TreeGrafter"/>
</dbReference>
<dbReference type="InterPro" id="IPR007135">
    <property type="entry name" value="Atg3/Atg10"/>
</dbReference>
<dbReference type="Gene3D" id="3.30.1460.50">
    <property type="match status" value="1"/>
</dbReference>
<dbReference type="GO" id="GO:0000422">
    <property type="term" value="P:autophagy of mitochondrion"/>
    <property type="evidence" value="ECO:0007669"/>
    <property type="project" value="TreeGrafter"/>
</dbReference>
<dbReference type="Proteomes" id="UP000287166">
    <property type="component" value="Unassembled WGS sequence"/>
</dbReference>
<evidence type="ECO:0000256" key="5">
    <source>
        <dbReference type="ARBA" id="ARBA00022927"/>
    </source>
</evidence>
<evidence type="ECO:0000256" key="1">
    <source>
        <dbReference type="ARBA" id="ARBA00005696"/>
    </source>
</evidence>
<keyword evidence="3" id="KW-0808">Transferase</keyword>
<dbReference type="GO" id="GO:0032446">
    <property type="term" value="P:protein modification by small protein conjugation"/>
    <property type="evidence" value="ECO:0007669"/>
    <property type="project" value="TreeGrafter"/>
</dbReference>
<reference evidence="8 9" key="1">
    <citation type="journal article" date="2018" name="Sci. Rep.">
        <title>Genome sequence of the cauliflower mushroom Sparassis crispa (Hanabiratake) and its association with beneficial usage.</title>
        <authorList>
            <person name="Kiyama R."/>
            <person name="Furutani Y."/>
            <person name="Kawaguchi K."/>
            <person name="Nakanishi T."/>
        </authorList>
    </citation>
    <scope>NUCLEOTIDE SEQUENCE [LARGE SCALE GENOMIC DNA]</scope>
</reference>
<dbReference type="AlphaFoldDB" id="A0A401GAX0"/>
<name>A0A401GAX0_9APHY</name>
<dbReference type="InParanoid" id="A0A401GAX0"/>
<evidence type="ECO:0000313" key="9">
    <source>
        <dbReference type="Proteomes" id="UP000287166"/>
    </source>
</evidence>
<keyword evidence="5" id="KW-0813">Transport</keyword>
<evidence type="ECO:0000256" key="4">
    <source>
        <dbReference type="ARBA" id="ARBA00022786"/>
    </source>
</evidence>
<comment type="caution">
    <text evidence="8">The sequence shown here is derived from an EMBL/GenBank/DDBJ whole genome shotgun (WGS) entry which is preliminary data.</text>
</comment>
<protein>
    <recommendedName>
        <fullName evidence="2">Ubiquitin-like-conjugating enzyme ATG10</fullName>
    </recommendedName>
    <alternativeName>
        <fullName evidence="7">Autophagy-related protein 10</fullName>
    </alternativeName>
</protein>
<dbReference type="GO" id="GO:0000045">
    <property type="term" value="P:autophagosome assembly"/>
    <property type="evidence" value="ECO:0007669"/>
    <property type="project" value="TreeGrafter"/>
</dbReference>
<dbReference type="RefSeq" id="XP_027610233.1">
    <property type="nucleotide sequence ID" value="XM_027754432.1"/>
</dbReference>
<dbReference type="EMBL" id="BFAD01000002">
    <property type="protein sequence ID" value="GBE79320.1"/>
    <property type="molecule type" value="Genomic_DNA"/>
</dbReference>
<dbReference type="STRING" id="139825.A0A401GAX0"/>
<keyword evidence="5" id="KW-0653">Protein transport</keyword>
<keyword evidence="4" id="KW-0833">Ubl conjugation pathway</keyword>
<evidence type="ECO:0000256" key="2">
    <source>
        <dbReference type="ARBA" id="ARBA00021099"/>
    </source>
</evidence>
<accession>A0A401GAX0</accession>
<organism evidence="8 9">
    <name type="scientific">Sparassis crispa</name>
    <dbReference type="NCBI Taxonomy" id="139825"/>
    <lineage>
        <taxon>Eukaryota</taxon>
        <taxon>Fungi</taxon>
        <taxon>Dikarya</taxon>
        <taxon>Basidiomycota</taxon>
        <taxon>Agaricomycotina</taxon>
        <taxon>Agaricomycetes</taxon>
        <taxon>Polyporales</taxon>
        <taxon>Sparassidaceae</taxon>
        <taxon>Sparassis</taxon>
    </lineage>
</organism>
<sequence length="226" mass="25313">MSLSLTRSEFDIACKAYISKYNFDSSLGATDARRYPNGWTWKEHASLPNFGYMCRAVFFPLTPTVQSGDEPDEDVYHGISDVDDNAALTQTQSTGVLSTRQYVVHSPTFQVPAFYFTIHDSAGSPLTLADIVTTPLFRRHALPETVSNSFAVSAPESLFPMLSQGDHPTLGTPAWYFHPCHTLESVAEVMMEVQQDEWTTEQRLLRWLETWFMVLGNIVDFGAGSL</sequence>
<keyword evidence="9" id="KW-1185">Reference proteome</keyword>
<evidence type="ECO:0000256" key="3">
    <source>
        <dbReference type="ARBA" id="ARBA00022679"/>
    </source>
</evidence>
<evidence type="ECO:0000256" key="6">
    <source>
        <dbReference type="ARBA" id="ARBA00023006"/>
    </source>
</evidence>
<gene>
    <name evidence="8" type="ORF">SCP_0205180</name>
</gene>
<dbReference type="Pfam" id="PF03987">
    <property type="entry name" value="Autophagy_act_C"/>
    <property type="match status" value="1"/>
</dbReference>
<proteinExistence type="inferred from homology"/>
<dbReference type="GO" id="GO:0005829">
    <property type="term" value="C:cytosol"/>
    <property type="evidence" value="ECO:0007669"/>
    <property type="project" value="TreeGrafter"/>
</dbReference>